<organism evidence="1 2">
    <name type="scientific">Trichuris muris</name>
    <name type="common">Mouse whipworm</name>
    <dbReference type="NCBI Taxonomy" id="70415"/>
    <lineage>
        <taxon>Eukaryota</taxon>
        <taxon>Metazoa</taxon>
        <taxon>Ecdysozoa</taxon>
        <taxon>Nematoda</taxon>
        <taxon>Enoplea</taxon>
        <taxon>Dorylaimia</taxon>
        <taxon>Trichinellida</taxon>
        <taxon>Trichuridae</taxon>
        <taxon>Trichuris</taxon>
    </lineage>
</organism>
<dbReference type="WBParaSite" id="TMUE_2000008733.1">
    <property type="protein sequence ID" value="TMUE_2000008733.1"/>
    <property type="gene ID" value="WBGene00300381"/>
</dbReference>
<evidence type="ECO:0000313" key="2">
    <source>
        <dbReference type="WBParaSite" id="TMUE_2000008733.1"/>
    </source>
</evidence>
<reference evidence="2" key="1">
    <citation type="submission" date="2019-12" db="UniProtKB">
        <authorList>
            <consortium name="WormBaseParasite"/>
        </authorList>
    </citation>
    <scope>IDENTIFICATION</scope>
</reference>
<protein>
    <submittedName>
        <fullName evidence="2">Uncharacterized protein</fullName>
    </submittedName>
</protein>
<keyword evidence="1" id="KW-1185">Reference proteome</keyword>
<proteinExistence type="predicted"/>
<dbReference type="Proteomes" id="UP000046395">
    <property type="component" value="Unassembled WGS sequence"/>
</dbReference>
<dbReference type="AlphaFoldDB" id="A0A5S6QNG6"/>
<evidence type="ECO:0000313" key="1">
    <source>
        <dbReference type="Proteomes" id="UP000046395"/>
    </source>
</evidence>
<name>A0A5S6QNG6_TRIMR</name>
<sequence>MVPVCTSIVNCANRDVVVNWLTYRGCAQCIEISFPLKTCGACWDYEIGTPKVDLRAPNPVRSACDESFNFNASLHEATVPKRCEWQSKVLVALENATLLSFAIAVNEVVMRRACQGRIPRLATVGSLSGDRFDLCRRWSKHFWHPTIVGKVQPEPP</sequence>
<accession>A0A5S6QNG6</accession>